<evidence type="ECO:0000259" key="2">
    <source>
        <dbReference type="Pfam" id="PF11258"/>
    </source>
</evidence>
<evidence type="ECO:0008006" key="6">
    <source>
        <dbReference type="Google" id="ProtNLM"/>
    </source>
</evidence>
<feature type="domain" description="DUF3048" evidence="3">
    <location>
        <begin position="288"/>
        <end position="397"/>
    </location>
</feature>
<dbReference type="AlphaFoldDB" id="A0A0G0H2F4"/>
<feature type="domain" description="DUF3048" evidence="2">
    <location>
        <begin position="82"/>
        <end position="172"/>
    </location>
</feature>
<keyword evidence="1" id="KW-1133">Transmembrane helix</keyword>
<dbReference type="InterPro" id="IPR035328">
    <property type="entry name" value="DUF3048_C"/>
</dbReference>
<keyword evidence="1" id="KW-0472">Membrane</keyword>
<dbReference type="STRING" id="1618545.US53_C0056G0002"/>
<dbReference type="Proteomes" id="UP000034591">
    <property type="component" value="Unassembled WGS sequence"/>
</dbReference>
<comment type="caution">
    <text evidence="4">The sequence shown here is derived from an EMBL/GenBank/DDBJ whole genome shotgun (WGS) entry which is preliminary data.</text>
</comment>
<dbReference type="InterPro" id="IPR023158">
    <property type="entry name" value="YerB-like_sf"/>
</dbReference>
<dbReference type="Gene3D" id="3.50.90.10">
    <property type="entry name" value="YerB-like"/>
    <property type="match status" value="1"/>
</dbReference>
<name>A0A0G0H2F4_9BACT</name>
<dbReference type="EMBL" id="LBTI01000056">
    <property type="protein sequence ID" value="KKQ36347.1"/>
    <property type="molecule type" value="Genomic_DNA"/>
</dbReference>
<dbReference type="Pfam" id="PF11258">
    <property type="entry name" value="DUF3048"/>
    <property type="match status" value="1"/>
</dbReference>
<evidence type="ECO:0000259" key="3">
    <source>
        <dbReference type="Pfam" id="PF17479"/>
    </source>
</evidence>
<protein>
    <recommendedName>
        <fullName evidence="6">DUF3048 domain-containing protein</fullName>
    </recommendedName>
</protein>
<keyword evidence="1" id="KW-0812">Transmembrane</keyword>
<proteinExistence type="predicted"/>
<dbReference type="Pfam" id="PF17479">
    <property type="entry name" value="DUF3048_C"/>
    <property type="match status" value="1"/>
</dbReference>
<dbReference type="InterPro" id="IPR021416">
    <property type="entry name" value="DUF3048_N"/>
</dbReference>
<reference evidence="4 5" key="1">
    <citation type="journal article" date="2015" name="Nature">
        <title>rRNA introns, odd ribosomes, and small enigmatic genomes across a large radiation of phyla.</title>
        <authorList>
            <person name="Brown C.T."/>
            <person name="Hug L.A."/>
            <person name="Thomas B.C."/>
            <person name="Sharon I."/>
            <person name="Castelle C.J."/>
            <person name="Singh A."/>
            <person name="Wilkins M.J."/>
            <person name="Williams K.H."/>
            <person name="Banfield J.F."/>
        </authorList>
    </citation>
    <scope>NUCLEOTIDE SEQUENCE [LARGE SCALE GENOMIC DNA]</scope>
</reference>
<dbReference type="SUPFAM" id="SSF159774">
    <property type="entry name" value="YerB-like"/>
    <property type="match status" value="1"/>
</dbReference>
<gene>
    <name evidence="4" type="ORF">US53_C0056G0002</name>
</gene>
<evidence type="ECO:0000313" key="4">
    <source>
        <dbReference type="EMBL" id="KKQ36347.1"/>
    </source>
</evidence>
<evidence type="ECO:0000313" key="5">
    <source>
        <dbReference type="Proteomes" id="UP000034591"/>
    </source>
</evidence>
<sequence length="408" mass="45815">METNKPTSFIGSKKFMLLVSLIGIFFISTGSSWAIFSFLKGEPAGLVTTSDGKRKIDPTLPKTEECPINGKKFSKPEREIWESRRPIAAIIENHLDSRPQSGISKADVVYEAVAEGGITRFLNVFYCGASAEDVRIAPIRSVRVYFVDWASEYSEYPIFVHSGGANNICNNCPGGVKSSGQVAREVDAFKLLENLGWRATKSNAMDAGTNIGAPIVIRNQFRLGTKAAWEHSFEGFTDKLYEEAEKRGFVYEDSEGNAWNEDFVSWKFADDSPSGSPNASEISFEFWSNKPDYDVSWKYEPSGNRYLRSNGAKEHMDYDAKEQLSAKNVVIQFVKEKGPVDKEGHMFYTTTGEGKALIFQNGGLIEGTWEKEDRSSRTRFYDENSKEIIFVRGNIWIEEVPAGNEIKY</sequence>
<accession>A0A0G0H2F4</accession>
<feature type="transmembrane region" description="Helical" evidence="1">
    <location>
        <begin position="15"/>
        <end position="36"/>
    </location>
</feature>
<evidence type="ECO:0000256" key="1">
    <source>
        <dbReference type="SAM" id="Phobius"/>
    </source>
</evidence>
<organism evidence="4 5">
    <name type="scientific">Candidatus Woesebacteria bacterium GW2011_GWA1_37_7</name>
    <dbReference type="NCBI Taxonomy" id="1618545"/>
    <lineage>
        <taxon>Bacteria</taxon>
        <taxon>Candidatus Woeseibacteriota</taxon>
    </lineage>
</organism>